<name>A0ABS2QVM0_9BACI</name>
<dbReference type="EMBL" id="JAFBFC010000004">
    <property type="protein sequence ID" value="MBM7703445.1"/>
    <property type="molecule type" value="Genomic_DNA"/>
</dbReference>
<evidence type="ECO:0000259" key="1">
    <source>
        <dbReference type="PROSITE" id="PS51186"/>
    </source>
</evidence>
<dbReference type="InterPro" id="IPR000182">
    <property type="entry name" value="GNAT_dom"/>
</dbReference>
<reference evidence="2 3" key="1">
    <citation type="submission" date="2021-01" db="EMBL/GenBank/DDBJ databases">
        <title>Genomic Encyclopedia of Type Strains, Phase IV (KMG-IV): sequencing the most valuable type-strain genomes for metagenomic binning, comparative biology and taxonomic classification.</title>
        <authorList>
            <person name="Goeker M."/>
        </authorList>
    </citation>
    <scope>NUCLEOTIDE SEQUENCE [LARGE SCALE GENOMIC DNA]</scope>
    <source>
        <strain evidence="2 3">DSM 104297</strain>
    </source>
</reference>
<dbReference type="Gene3D" id="3.40.630.30">
    <property type="match status" value="1"/>
</dbReference>
<gene>
    <name evidence="2" type="ORF">JOC83_002294</name>
</gene>
<accession>A0ABS2QVM0</accession>
<comment type="caution">
    <text evidence="2">The sequence shown here is derived from an EMBL/GenBank/DDBJ whole genome shotgun (WGS) entry which is preliminary data.</text>
</comment>
<keyword evidence="2" id="KW-0808">Transferase</keyword>
<dbReference type="InterPro" id="IPR051531">
    <property type="entry name" value="N-acetyltransferase"/>
</dbReference>
<evidence type="ECO:0000313" key="2">
    <source>
        <dbReference type="EMBL" id="MBM7703445.1"/>
    </source>
</evidence>
<sequence length="193" mass="22723">MEMYKEFPTLETKRLRMRKLTMEDAKDIFLYGSDNQVTRYVTWDTHENIEESEKFVQYALAQYEKKQLAPWGIERKEDGKMIGTIDFVSWNKKHGSAEVGYAISREYWGHGYVPEALQTLLELGFNEMELVRISARCLKENEQSKRVLEKVGMAYEGLIRKGMHLKGEYRDLCMYAILKEEYVQAKRGCLTVH</sequence>
<dbReference type="InterPro" id="IPR016181">
    <property type="entry name" value="Acyl_CoA_acyltransferase"/>
</dbReference>
<dbReference type="PANTHER" id="PTHR43792:SF9">
    <property type="entry name" value="RIBOSOMAL-PROTEIN-ALANINE ACETYLTRANSFERASE"/>
    <property type="match status" value="1"/>
</dbReference>
<dbReference type="PROSITE" id="PS51186">
    <property type="entry name" value="GNAT"/>
    <property type="match status" value="1"/>
</dbReference>
<dbReference type="Pfam" id="PF13302">
    <property type="entry name" value="Acetyltransf_3"/>
    <property type="match status" value="1"/>
</dbReference>
<dbReference type="Proteomes" id="UP000809829">
    <property type="component" value="Unassembled WGS sequence"/>
</dbReference>
<dbReference type="RefSeq" id="WP_205187333.1">
    <property type="nucleotide sequence ID" value="NZ_JAFBFC010000004.1"/>
</dbReference>
<keyword evidence="2" id="KW-0012">Acyltransferase</keyword>
<dbReference type="EC" id="2.3.1.267" evidence="2"/>
<dbReference type="GO" id="GO:0008999">
    <property type="term" value="F:protein-N-terminal-alanine acetyltransferase activity"/>
    <property type="evidence" value="ECO:0007669"/>
    <property type="project" value="UniProtKB-EC"/>
</dbReference>
<evidence type="ECO:0000313" key="3">
    <source>
        <dbReference type="Proteomes" id="UP000809829"/>
    </source>
</evidence>
<proteinExistence type="predicted"/>
<dbReference type="PANTHER" id="PTHR43792">
    <property type="entry name" value="GNAT FAMILY, PUTATIVE (AFU_ORTHOLOGUE AFUA_3G00765)-RELATED-RELATED"/>
    <property type="match status" value="1"/>
</dbReference>
<protein>
    <submittedName>
        <fullName evidence="2">Ribosomal-protein-alanine N-acetyltransferase</fullName>
        <ecNumber evidence="2">2.3.1.267</ecNumber>
    </submittedName>
</protein>
<dbReference type="SUPFAM" id="SSF55729">
    <property type="entry name" value="Acyl-CoA N-acyltransferases (Nat)"/>
    <property type="match status" value="1"/>
</dbReference>
<organism evidence="2 3">
    <name type="scientific">Priestia iocasae</name>
    <dbReference type="NCBI Taxonomy" id="2291674"/>
    <lineage>
        <taxon>Bacteria</taxon>
        <taxon>Bacillati</taxon>
        <taxon>Bacillota</taxon>
        <taxon>Bacilli</taxon>
        <taxon>Bacillales</taxon>
        <taxon>Bacillaceae</taxon>
        <taxon>Priestia</taxon>
    </lineage>
</organism>
<feature type="domain" description="N-acetyltransferase" evidence="1">
    <location>
        <begin position="15"/>
        <end position="184"/>
    </location>
</feature>
<keyword evidence="3" id="KW-1185">Reference proteome</keyword>